<dbReference type="GO" id="GO:0008460">
    <property type="term" value="F:dTDP-glucose 4,6-dehydratase activity"/>
    <property type="evidence" value="ECO:0007669"/>
    <property type="project" value="UniProtKB-EC"/>
</dbReference>
<dbReference type="HOGENOM" id="CLU_007383_1_14_11"/>
<protein>
    <recommendedName>
        <fullName evidence="5 8">dTDP-glucose 4,6-dehydratase</fullName>
        <ecNumber evidence="4 8">4.2.1.46</ecNumber>
    </recommendedName>
</protein>
<evidence type="ECO:0000313" key="11">
    <source>
        <dbReference type="Proteomes" id="UP000004816"/>
    </source>
</evidence>
<dbReference type="Gene3D" id="3.90.25.10">
    <property type="entry name" value="UDP-galactose 4-epimerase, domain 1"/>
    <property type="match status" value="1"/>
</dbReference>
<dbReference type="InterPro" id="IPR016040">
    <property type="entry name" value="NAD(P)-bd_dom"/>
</dbReference>
<evidence type="ECO:0000256" key="3">
    <source>
        <dbReference type="ARBA" id="ARBA00008178"/>
    </source>
</evidence>
<evidence type="ECO:0000256" key="5">
    <source>
        <dbReference type="ARBA" id="ARBA00016977"/>
    </source>
</evidence>
<keyword evidence="6" id="KW-0520">NAD</keyword>
<sequence length="335" mass="37038">MKLLVTGGAGFIGANFVHRTLQTRPEVDIVVLDALTYAGNADTLGAVAERIEFVKGDVTDEALVDDLVRQTDAVVHFAAETHNDHALTDPGSFVRTNVLGSFALLEAVRRHGARLHQVSTDEVYGDLELGEDRRFAEGDAFNPSSPYSASKASGDLLLRAWVRSFGIEATVSHCTNNFGPWQHVEKFIPRQITNLLLGGPVKVYGDGKHVRDWIHVDDHNDAVWAILAKGEPGRTYHIGADNEQGNLAVAQLLCELVGADPERIELVVDRPGHDRRYALDAGRLTAELGWSPRKTDFRAALGETVEWYREHRDWWIGEKSGVEAQYARREQGSRG</sequence>
<evidence type="ECO:0000256" key="7">
    <source>
        <dbReference type="ARBA" id="ARBA00023239"/>
    </source>
</evidence>
<dbReference type="Pfam" id="PF16363">
    <property type="entry name" value="GDP_Man_Dehyd"/>
    <property type="match status" value="1"/>
</dbReference>
<reference evidence="10 11" key="1">
    <citation type="journal article" date="2011" name="Stand. Genomic Sci.">
        <title>High quality draft genome sequence of Segniliparus rugosus CDC 945(T)= (ATCC BAA-974(T)).</title>
        <authorList>
            <person name="Earl A.M."/>
            <person name="Desjardins C.A."/>
            <person name="Fitzgerald M.G."/>
            <person name="Arachchi H.M."/>
            <person name="Zeng Q."/>
            <person name="Mehta T."/>
            <person name="Griggs A."/>
            <person name="Birren B.W."/>
            <person name="Toney N.C."/>
            <person name="Carr J."/>
            <person name="Posey J."/>
            <person name="Butler W.R."/>
        </authorList>
    </citation>
    <scope>NUCLEOTIDE SEQUENCE [LARGE SCALE GENOMIC DNA]</scope>
    <source>
        <strain evidence="11">ATCC BAA-974 / DSM 45345 / CCUG 50838 / CIP 108380 / JCM 13579 / CDC 945</strain>
    </source>
</reference>
<evidence type="ECO:0000256" key="1">
    <source>
        <dbReference type="ARBA" id="ARBA00001539"/>
    </source>
</evidence>
<evidence type="ECO:0000259" key="9">
    <source>
        <dbReference type="Pfam" id="PF16363"/>
    </source>
</evidence>
<dbReference type="AlphaFoldDB" id="E5XL69"/>
<dbReference type="PANTHER" id="PTHR43000">
    <property type="entry name" value="DTDP-D-GLUCOSE 4,6-DEHYDRATASE-RELATED"/>
    <property type="match status" value="1"/>
</dbReference>
<name>E5XL69_SEGRC</name>
<dbReference type="EMBL" id="ACZI02000003">
    <property type="protein sequence ID" value="EFV14937.1"/>
    <property type="molecule type" value="Genomic_DNA"/>
</dbReference>
<dbReference type="Gene3D" id="3.40.50.720">
    <property type="entry name" value="NAD(P)-binding Rossmann-like Domain"/>
    <property type="match status" value="1"/>
</dbReference>
<dbReference type="NCBIfam" id="TIGR01181">
    <property type="entry name" value="dTDP_gluc_dehyt"/>
    <property type="match status" value="1"/>
</dbReference>
<dbReference type="InterPro" id="IPR005888">
    <property type="entry name" value="dTDP_Gluc_deHydtase"/>
</dbReference>
<gene>
    <name evidence="10" type="ORF">HMPREF9336_00238</name>
</gene>
<evidence type="ECO:0000256" key="6">
    <source>
        <dbReference type="ARBA" id="ARBA00023027"/>
    </source>
</evidence>
<keyword evidence="11" id="KW-1185">Reference proteome</keyword>
<evidence type="ECO:0000256" key="2">
    <source>
        <dbReference type="ARBA" id="ARBA00001911"/>
    </source>
</evidence>
<dbReference type="EC" id="4.2.1.46" evidence="4 8"/>
<evidence type="ECO:0000256" key="4">
    <source>
        <dbReference type="ARBA" id="ARBA00011990"/>
    </source>
</evidence>
<proteinExistence type="inferred from homology"/>
<dbReference type="InterPro" id="IPR036291">
    <property type="entry name" value="NAD(P)-bd_dom_sf"/>
</dbReference>
<comment type="similarity">
    <text evidence="3 8">Belongs to the NAD(P)-dependent epimerase/dehydratase family. dTDP-glucose dehydratase subfamily.</text>
</comment>
<comment type="cofactor">
    <cofactor evidence="2 8">
        <name>NAD(+)</name>
        <dbReference type="ChEBI" id="CHEBI:57540"/>
    </cofactor>
</comment>
<dbReference type="GO" id="GO:0009225">
    <property type="term" value="P:nucleotide-sugar metabolic process"/>
    <property type="evidence" value="ECO:0007669"/>
    <property type="project" value="InterPro"/>
</dbReference>
<feature type="domain" description="NAD(P)-binding" evidence="9">
    <location>
        <begin position="4"/>
        <end position="297"/>
    </location>
</feature>
<comment type="catalytic activity">
    <reaction evidence="1 8">
        <text>dTDP-alpha-D-glucose = dTDP-4-dehydro-6-deoxy-alpha-D-glucose + H2O</text>
        <dbReference type="Rhea" id="RHEA:17221"/>
        <dbReference type="ChEBI" id="CHEBI:15377"/>
        <dbReference type="ChEBI" id="CHEBI:57477"/>
        <dbReference type="ChEBI" id="CHEBI:57649"/>
        <dbReference type="EC" id="4.2.1.46"/>
    </reaction>
</comment>
<dbReference type="OrthoDB" id="9801785at2"/>
<dbReference type="RefSeq" id="WP_007467036.1">
    <property type="nucleotide sequence ID" value="NZ_KI391954.1"/>
</dbReference>
<evidence type="ECO:0000256" key="8">
    <source>
        <dbReference type="RuleBase" id="RU004473"/>
    </source>
</evidence>
<dbReference type="eggNOG" id="COG1088">
    <property type="taxonomic scope" value="Bacteria"/>
</dbReference>
<dbReference type="Proteomes" id="UP000004816">
    <property type="component" value="Unassembled WGS sequence"/>
</dbReference>
<accession>E5XL69</accession>
<evidence type="ECO:0000313" key="10">
    <source>
        <dbReference type="EMBL" id="EFV14937.1"/>
    </source>
</evidence>
<comment type="caution">
    <text evidence="10">The sequence shown here is derived from an EMBL/GenBank/DDBJ whole genome shotgun (WGS) entry which is preliminary data.</text>
</comment>
<organism evidence="10 11">
    <name type="scientific">Segniliparus rugosus (strain ATCC BAA-974 / DSM 45345 / CCUG 50838 / CIP 108380 / JCM 13579 / CDC 945)</name>
    <dbReference type="NCBI Taxonomy" id="679197"/>
    <lineage>
        <taxon>Bacteria</taxon>
        <taxon>Bacillati</taxon>
        <taxon>Actinomycetota</taxon>
        <taxon>Actinomycetes</taxon>
        <taxon>Mycobacteriales</taxon>
        <taxon>Segniliparaceae</taxon>
        <taxon>Segniliparus</taxon>
    </lineage>
</organism>
<dbReference type="STRING" id="679197.HMPREF9336_00238"/>
<keyword evidence="7 8" id="KW-0456">Lyase</keyword>
<dbReference type="CDD" id="cd05246">
    <property type="entry name" value="dTDP_GD_SDR_e"/>
    <property type="match status" value="1"/>
</dbReference>
<dbReference type="SUPFAM" id="SSF51735">
    <property type="entry name" value="NAD(P)-binding Rossmann-fold domains"/>
    <property type="match status" value="1"/>
</dbReference>